<gene>
    <name evidence="1" type="ORF">ACFOHH_17240</name>
</gene>
<sequence length="306" mass="31727">MALRFPDMVAETSVTTGTNDMELAGAVAGFRAFSDVLANGDTVPYAISYGDEFETGLGTWNASTGRLERTAVYQSSNNDNKVSFSAGTKKVIVGPLGRHINPGLASKSADYTVVAADFGAVIAVDASGAARTITLPAAAAAGTGFKVVIKKADTSTNTVTIDGDGSETIDGATTKVLRLPYQSAALICDGTKWHVMAAAAEFERGSNANGAYVRYASGIQECWGSLTFTGGDAVTVSATWTYPAAFSSAPFSTFRSTSSPAAGTRERSYWGNTPGLATSAFSMSMNTNFPSGFSETATVFAKGAWF</sequence>
<name>A0ABV7DKL4_9HYPH</name>
<evidence type="ECO:0000313" key="2">
    <source>
        <dbReference type="Proteomes" id="UP001595377"/>
    </source>
</evidence>
<proteinExistence type="predicted"/>
<accession>A0ABV7DKL4</accession>
<dbReference type="RefSeq" id="WP_257315143.1">
    <property type="nucleotide sequence ID" value="NZ_JANFDG010000010.1"/>
</dbReference>
<protein>
    <submittedName>
        <fullName evidence="1">Uncharacterized protein</fullName>
    </submittedName>
</protein>
<organism evidence="1 2">
    <name type="scientific">Shinella pollutisoli</name>
    <dbReference type="NCBI Taxonomy" id="2250594"/>
    <lineage>
        <taxon>Bacteria</taxon>
        <taxon>Pseudomonadati</taxon>
        <taxon>Pseudomonadota</taxon>
        <taxon>Alphaproteobacteria</taxon>
        <taxon>Hyphomicrobiales</taxon>
        <taxon>Rhizobiaceae</taxon>
        <taxon>Shinella</taxon>
    </lineage>
</organism>
<evidence type="ECO:0000313" key="1">
    <source>
        <dbReference type="EMBL" id="MFC3074859.1"/>
    </source>
</evidence>
<dbReference type="Proteomes" id="UP001595377">
    <property type="component" value="Unassembled WGS sequence"/>
</dbReference>
<keyword evidence="2" id="KW-1185">Reference proteome</keyword>
<reference evidence="2" key="1">
    <citation type="journal article" date="2019" name="Int. J. Syst. Evol. Microbiol.">
        <title>The Global Catalogue of Microorganisms (GCM) 10K type strain sequencing project: providing services to taxonomists for standard genome sequencing and annotation.</title>
        <authorList>
            <consortium name="The Broad Institute Genomics Platform"/>
            <consortium name="The Broad Institute Genome Sequencing Center for Infectious Disease"/>
            <person name="Wu L."/>
            <person name="Ma J."/>
        </authorList>
    </citation>
    <scope>NUCLEOTIDE SEQUENCE [LARGE SCALE GENOMIC DNA]</scope>
    <source>
        <strain evidence="2">KCTC 52677</strain>
    </source>
</reference>
<comment type="caution">
    <text evidence="1">The sequence shown here is derived from an EMBL/GenBank/DDBJ whole genome shotgun (WGS) entry which is preliminary data.</text>
</comment>
<dbReference type="EMBL" id="JBHRSP010000026">
    <property type="protein sequence ID" value="MFC3074859.1"/>
    <property type="molecule type" value="Genomic_DNA"/>
</dbReference>